<gene>
    <name evidence="7" type="primary">bag</name>
    <name evidence="7" type="ORF">SAMEA3381574_00664</name>
</gene>
<evidence type="ECO:0000256" key="4">
    <source>
        <dbReference type="ARBA" id="ARBA00023088"/>
    </source>
</evidence>
<evidence type="ECO:0000313" key="7">
    <source>
        <dbReference type="EMBL" id="VRI34457.1"/>
    </source>
</evidence>
<feature type="region of interest" description="Disordered" evidence="5">
    <location>
        <begin position="536"/>
        <end position="577"/>
    </location>
</feature>
<evidence type="ECO:0000259" key="6">
    <source>
        <dbReference type="PROSITE" id="PS50847"/>
    </source>
</evidence>
<dbReference type="EMBL" id="CABABW010000004">
    <property type="protein sequence ID" value="VRI34457.1"/>
    <property type="molecule type" value="Genomic_DNA"/>
</dbReference>
<feature type="domain" description="Gram-positive cocci surface proteins LPxTG" evidence="6">
    <location>
        <begin position="570"/>
        <end position="603"/>
    </location>
</feature>
<evidence type="ECO:0000313" key="8">
    <source>
        <dbReference type="Proteomes" id="UP000304540"/>
    </source>
</evidence>
<accession>A0A4M3JSI3</accession>
<evidence type="ECO:0000256" key="1">
    <source>
        <dbReference type="ARBA" id="ARBA00022512"/>
    </source>
</evidence>
<keyword evidence="1" id="KW-0134">Cell wall</keyword>
<dbReference type="Pfam" id="PF04650">
    <property type="entry name" value="YSIRK_signal"/>
    <property type="match status" value="1"/>
</dbReference>
<feature type="compositionally biased region" description="Basic and acidic residues" evidence="5">
    <location>
        <begin position="556"/>
        <end position="566"/>
    </location>
</feature>
<dbReference type="InterPro" id="IPR005877">
    <property type="entry name" value="YSIRK_signal_dom"/>
</dbReference>
<dbReference type="Pfam" id="PF00746">
    <property type="entry name" value="Gram_pos_anchor"/>
    <property type="match status" value="1"/>
</dbReference>
<dbReference type="AlphaFoldDB" id="A0A4M3JSI3"/>
<evidence type="ECO:0000256" key="5">
    <source>
        <dbReference type="SAM" id="MobiDB-lite"/>
    </source>
</evidence>
<reference evidence="7 8" key="1">
    <citation type="submission" date="2019-04" db="EMBL/GenBank/DDBJ databases">
        <authorList>
            <consortium name="Pathogen Informatics"/>
        </authorList>
    </citation>
    <scope>NUCLEOTIDE SEQUENCE [LARGE SCALE GENOMIC DNA]</scope>
    <source>
        <strain evidence="7 8">GPSC232</strain>
    </source>
</reference>
<dbReference type="NCBIfam" id="TIGR01167">
    <property type="entry name" value="LPXTG_anchor"/>
    <property type="match status" value="1"/>
</dbReference>
<dbReference type="InterPro" id="IPR019931">
    <property type="entry name" value="LPXTG_anchor"/>
</dbReference>
<keyword evidence="2" id="KW-0964">Secreted</keyword>
<protein>
    <submittedName>
        <fullName evidence="7">IgA-binding beta antigen</fullName>
    </submittedName>
</protein>
<dbReference type="InterPro" id="IPR038183">
    <property type="entry name" value="RICH_sf"/>
</dbReference>
<feature type="compositionally biased region" description="Basic and acidic residues" evidence="5">
    <location>
        <begin position="400"/>
        <end position="409"/>
    </location>
</feature>
<proteinExistence type="predicted"/>
<evidence type="ECO:0000256" key="3">
    <source>
        <dbReference type="ARBA" id="ARBA00022729"/>
    </source>
</evidence>
<evidence type="ECO:0000256" key="2">
    <source>
        <dbReference type="ARBA" id="ARBA00022525"/>
    </source>
</evidence>
<dbReference type="Proteomes" id="UP000304540">
    <property type="component" value="Unassembled WGS sequence"/>
</dbReference>
<feature type="compositionally biased region" description="Low complexity" evidence="5">
    <location>
        <begin position="385"/>
        <end position="399"/>
    </location>
</feature>
<dbReference type="NCBIfam" id="TIGR01168">
    <property type="entry name" value="YSIRK_signal"/>
    <property type="match status" value="1"/>
</dbReference>
<dbReference type="Gene3D" id="1.20.81.20">
    <property type="match status" value="1"/>
</dbReference>
<feature type="region of interest" description="Disordered" evidence="5">
    <location>
        <begin position="182"/>
        <end position="420"/>
    </location>
</feature>
<organism evidence="7 8">
    <name type="scientific">Streptococcus pneumoniae</name>
    <dbReference type="NCBI Taxonomy" id="1313"/>
    <lineage>
        <taxon>Bacteria</taxon>
        <taxon>Bacillati</taxon>
        <taxon>Bacillota</taxon>
        <taxon>Bacilli</taxon>
        <taxon>Lactobacillales</taxon>
        <taxon>Streptococcaceae</taxon>
        <taxon>Streptococcus</taxon>
    </lineage>
</organism>
<keyword evidence="4" id="KW-0572">Peptidoglycan-anchor</keyword>
<feature type="compositionally biased region" description="Polar residues" evidence="5">
    <location>
        <begin position="536"/>
        <end position="555"/>
    </location>
</feature>
<dbReference type="PROSITE" id="PS50847">
    <property type="entry name" value="GRAM_POS_ANCHORING"/>
    <property type="match status" value="1"/>
</dbReference>
<sequence length="603" mass="62992">MRARHERRNRYSIRKFSVGVASVVVATFFCVGGGGQVVQAADGTRSQGVSSGLDIYRKDLQAQLQNLHLSEQDRTKYEKEIKNGDQTSLDQLRALFTKLQDQQAQEAIDKAKIALPSYMSTRLEELDQSGFTFSTLLKHLMEVVKEYSKLFDDAPNRKSVEELEKKAREIMDGYITEYQKTLTPGLGTTDEGAPQPGSQASQAGKGEQAPQAGKGEQASQAGKGEQASQAGKGEQAGQASQAGKGEQASQAGKGEQAGQASQAGKGEQAGQASQAGKGEQAPQAGKGEQAGQASQAGKGEQASQAGKGEQASQAGKGEQAGQASQAGKGEQASQAGKGEQASQAGKGEQAGQASQAGKGEQAPQAGKGEQAGQASQAGKGEQASQAGDNKGADQGAQAGDKGKPADDVGKPSPRNQTFTGTVGSVNVTVLFDKPVNAEKVTVKEITEKDLVDKISRQAGGGSIRLFDLSLTKDGKETHVNEERTVRLVLEGLGENVQVYHVKPDGQLELLDSKVEDGHVIFRINHFSLFAIKTMSTKSNQETPSNQATPSAQAKSTPKETTKDATSKKTLPNTGTADSTALLAAAASTAILGLGLAGRRRKED</sequence>
<keyword evidence="3" id="KW-0732">Signal</keyword>
<name>A0A4M3JSI3_STREE</name>